<dbReference type="AlphaFoldDB" id="A0A726YBE5"/>
<proteinExistence type="predicted"/>
<comment type="caution">
    <text evidence="2">The sequence shown here is derived from an EMBL/GenBank/DDBJ whole genome shotgun (WGS) entry which is preliminary data.</text>
</comment>
<feature type="transmembrane region" description="Helical" evidence="1">
    <location>
        <begin position="28"/>
        <end position="51"/>
    </location>
</feature>
<evidence type="ECO:0000313" key="2">
    <source>
        <dbReference type="EMBL" id="HAE1793728.1"/>
    </source>
</evidence>
<reference evidence="2" key="2">
    <citation type="submission" date="2018-07" db="EMBL/GenBank/DDBJ databases">
        <authorList>
            <consortium name="NCBI Pathogen Detection Project"/>
        </authorList>
    </citation>
    <scope>NUCLEOTIDE SEQUENCE</scope>
    <source>
        <strain evidence="2">BCW_2640</strain>
    </source>
</reference>
<accession>A0A726YBE5</accession>
<evidence type="ECO:0000256" key="1">
    <source>
        <dbReference type="SAM" id="Phobius"/>
    </source>
</evidence>
<dbReference type="EMBL" id="DAARBX010000010">
    <property type="protein sequence ID" value="HAE1793728.1"/>
    <property type="molecule type" value="Genomic_DNA"/>
</dbReference>
<gene>
    <name evidence="2" type="ORF">G3V02_002444</name>
</gene>
<organism evidence="2">
    <name type="scientific">Salmonella enterica subsp. enterica serovar Ank</name>
    <dbReference type="NCBI Taxonomy" id="1173578"/>
    <lineage>
        <taxon>Bacteria</taxon>
        <taxon>Pseudomonadati</taxon>
        <taxon>Pseudomonadota</taxon>
        <taxon>Gammaproteobacteria</taxon>
        <taxon>Enterobacterales</taxon>
        <taxon>Enterobacteriaceae</taxon>
        <taxon>Salmonella</taxon>
    </lineage>
</organism>
<keyword evidence="1" id="KW-0812">Transmembrane</keyword>
<protein>
    <submittedName>
        <fullName evidence="2">Uncharacterized protein</fullName>
    </submittedName>
</protein>
<sequence>MFIQTCLRGYSSFDQCRDGEFNRQGRQLSFFTLQLCFVFSVILILFNLSVFRR</sequence>
<reference evidence="2" key="1">
    <citation type="journal article" date="2018" name="Genome Biol.">
        <title>SKESA: strategic k-mer extension for scrupulous assemblies.</title>
        <authorList>
            <person name="Souvorov A."/>
            <person name="Agarwala R."/>
            <person name="Lipman D.J."/>
        </authorList>
    </citation>
    <scope>NUCLEOTIDE SEQUENCE</scope>
    <source>
        <strain evidence="2">BCW_2640</strain>
    </source>
</reference>
<keyword evidence="1" id="KW-0472">Membrane</keyword>
<keyword evidence="1" id="KW-1133">Transmembrane helix</keyword>
<name>A0A726YBE5_SALET</name>